<dbReference type="InterPro" id="IPR050570">
    <property type="entry name" value="Cell_wall_metabolism_enzyme"/>
</dbReference>
<keyword evidence="3" id="KW-0732">Signal</keyword>
<dbReference type="Pfam" id="PF01551">
    <property type="entry name" value="Peptidase_M23"/>
    <property type="match status" value="1"/>
</dbReference>
<feature type="compositionally biased region" description="Low complexity" evidence="2">
    <location>
        <begin position="277"/>
        <end position="298"/>
    </location>
</feature>
<dbReference type="SUPFAM" id="SSF51261">
    <property type="entry name" value="Duplicated hybrid motif"/>
    <property type="match status" value="1"/>
</dbReference>
<feature type="compositionally biased region" description="Polar residues" evidence="2">
    <location>
        <begin position="254"/>
        <end position="269"/>
    </location>
</feature>
<dbReference type="SUPFAM" id="SSF54106">
    <property type="entry name" value="LysM domain"/>
    <property type="match status" value="2"/>
</dbReference>
<dbReference type="InterPro" id="IPR018392">
    <property type="entry name" value="LysM"/>
</dbReference>
<evidence type="ECO:0000313" key="6">
    <source>
        <dbReference type="Proteomes" id="UP000593594"/>
    </source>
</evidence>
<dbReference type="InterPro" id="IPR011055">
    <property type="entry name" value="Dup_hybrid_motif"/>
</dbReference>
<dbReference type="InterPro" id="IPR016047">
    <property type="entry name" value="M23ase_b-sheet_dom"/>
</dbReference>
<protein>
    <submittedName>
        <fullName evidence="5">LysM peptidoglycan-binding domain-containing M23 family metallopeptidase</fullName>
    </submittedName>
</protein>
<reference evidence="5 6" key="1">
    <citation type="submission" date="2020-06" db="EMBL/GenBank/DDBJ databases">
        <title>Genome sequence of 2 isolates from Red Sea Mangroves.</title>
        <authorList>
            <person name="Sefrji F."/>
            <person name="Michoud G."/>
            <person name="Merlino G."/>
            <person name="Daffonchio D."/>
        </authorList>
    </citation>
    <scope>NUCLEOTIDE SEQUENCE [LARGE SCALE GENOMIC DNA]</scope>
    <source>
        <strain evidence="5 6">R1DC25</strain>
    </source>
</reference>
<dbReference type="PANTHER" id="PTHR21666">
    <property type="entry name" value="PEPTIDASE-RELATED"/>
    <property type="match status" value="1"/>
</dbReference>
<dbReference type="SMART" id="SM00257">
    <property type="entry name" value="LysM"/>
    <property type="match status" value="2"/>
</dbReference>
<comment type="similarity">
    <text evidence="1">Belongs to the E.coli NlpD/Haemophilus LppB family.</text>
</comment>
<feature type="compositionally biased region" description="Polar residues" evidence="2">
    <location>
        <begin position="174"/>
        <end position="190"/>
    </location>
</feature>
<dbReference type="GO" id="GO:0004222">
    <property type="term" value="F:metalloendopeptidase activity"/>
    <property type="evidence" value="ECO:0007669"/>
    <property type="project" value="TreeGrafter"/>
</dbReference>
<feature type="compositionally biased region" description="Polar residues" evidence="2">
    <location>
        <begin position="52"/>
        <end position="67"/>
    </location>
</feature>
<dbReference type="Proteomes" id="UP000593594">
    <property type="component" value="Chromosome"/>
</dbReference>
<feature type="region of interest" description="Disordered" evidence="2">
    <location>
        <begin position="31"/>
        <end position="104"/>
    </location>
</feature>
<evidence type="ECO:0000313" key="5">
    <source>
        <dbReference type="EMBL" id="QPC41675.1"/>
    </source>
</evidence>
<feature type="signal peptide" evidence="3">
    <location>
        <begin position="1"/>
        <end position="21"/>
    </location>
</feature>
<evidence type="ECO:0000256" key="2">
    <source>
        <dbReference type="SAM" id="MobiDB-lite"/>
    </source>
</evidence>
<name>A0A7S8C1J3_9HYPH</name>
<evidence type="ECO:0000259" key="4">
    <source>
        <dbReference type="PROSITE" id="PS51782"/>
    </source>
</evidence>
<feature type="chain" id="PRO_5032275264" evidence="3">
    <location>
        <begin position="22"/>
        <end position="437"/>
    </location>
</feature>
<feature type="compositionally biased region" description="Low complexity" evidence="2">
    <location>
        <begin position="68"/>
        <end position="84"/>
    </location>
</feature>
<dbReference type="InterPro" id="IPR036779">
    <property type="entry name" value="LysM_dom_sf"/>
</dbReference>
<feature type="compositionally biased region" description="Polar residues" evidence="2">
    <location>
        <begin position="31"/>
        <end position="44"/>
    </location>
</feature>
<dbReference type="CDD" id="cd12797">
    <property type="entry name" value="M23_peptidase"/>
    <property type="match status" value="1"/>
</dbReference>
<keyword evidence="6" id="KW-1185">Reference proteome</keyword>
<proteinExistence type="inferred from homology"/>
<dbReference type="CDD" id="cd00118">
    <property type="entry name" value="LysM"/>
    <property type="match status" value="2"/>
</dbReference>
<sequence>MARLAGAVALAGLVAACSSSADRFGPITGSTGNASTASNDSVYSSPVPPANSGGNTYASAGQPSSNVQSGASYSSGGPSGGYQANSGTSGQSYSNTASAAGQGSRTVVVSQGQTLYSIARENGVSVQDVVAANGLAPPYHLKAGQRISIPSGSGGGTRYAANTSAGQQVRAEATNASAKAGQSLSASGGTHTVRPGETLYSLGRSYSVSPGEIASLNGFGMSHQLKVGEKVRIPGAGSTNLASKDTGKAGTANKVASASQTATDASVGTSGKGDRVTGATSTQGNAASSSTSSGKSASLPSPEARTSSNFRWPVKGRVISQYGPKANGSRNDGINISVPAGTSVRAAENGVVAYAGNELKGYGNLVLIRHSDGWVTAYAHNEELLVSRGDMVKRGDIIAKAGQSGSVTSPQLHFEIRKGAQAVDPMQHLGSANLAGN</sequence>
<feature type="region of interest" description="Disordered" evidence="2">
    <location>
        <begin position="155"/>
        <end position="196"/>
    </location>
</feature>
<dbReference type="KEGG" id="kmn:HW532_02410"/>
<dbReference type="PANTHER" id="PTHR21666:SF263">
    <property type="entry name" value="MUREIN HYDROLASE ACTIVATOR NLPD"/>
    <property type="match status" value="1"/>
</dbReference>
<evidence type="ECO:0000256" key="3">
    <source>
        <dbReference type="SAM" id="SignalP"/>
    </source>
</evidence>
<feature type="compositionally biased region" description="Polar residues" evidence="2">
    <location>
        <begin position="85"/>
        <end position="104"/>
    </location>
</feature>
<feature type="region of interest" description="Disordered" evidence="2">
    <location>
        <begin position="237"/>
        <end position="309"/>
    </location>
</feature>
<dbReference type="RefSeq" id="WP_213162897.1">
    <property type="nucleotide sequence ID" value="NZ_CP058214.1"/>
</dbReference>
<dbReference type="Gene3D" id="3.10.350.10">
    <property type="entry name" value="LysM domain"/>
    <property type="match status" value="2"/>
</dbReference>
<dbReference type="EMBL" id="CP058214">
    <property type="protein sequence ID" value="QPC41675.1"/>
    <property type="molecule type" value="Genomic_DNA"/>
</dbReference>
<accession>A0A7S8C1J3</accession>
<evidence type="ECO:0000256" key="1">
    <source>
        <dbReference type="ARBA" id="ARBA00038420"/>
    </source>
</evidence>
<gene>
    <name evidence="5" type="ORF">HW532_02410</name>
</gene>
<feature type="domain" description="LysM" evidence="4">
    <location>
        <begin position="105"/>
        <end position="149"/>
    </location>
</feature>
<dbReference type="AlphaFoldDB" id="A0A7S8C1J3"/>
<dbReference type="PROSITE" id="PS51257">
    <property type="entry name" value="PROKAR_LIPOPROTEIN"/>
    <property type="match status" value="1"/>
</dbReference>
<dbReference type="Gene3D" id="2.70.70.10">
    <property type="entry name" value="Glucose Permease (Domain IIA)"/>
    <property type="match status" value="1"/>
</dbReference>
<dbReference type="Pfam" id="PF01476">
    <property type="entry name" value="LysM"/>
    <property type="match status" value="2"/>
</dbReference>
<dbReference type="PROSITE" id="PS51782">
    <property type="entry name" value="LYSM"/>
    <property type="match status" value="2"/>
</dbReference>
<feature type="domain" description="LysM" evidence="4">
    <location>
        <begin position="189"/>
        <end position="233"/>
    </location>
</feature>
<organism evidence="5 6">
    <name type="scientific">Kaustia mangrovi</name>
    <dbReference type="NCBI Taxonomy" id="2593653"/>
    <lineage>
        <taxon>Bacteria</taxon>
        <taxon>Pseudomonadati</taxon>
        <taxon>Pseudomonadota</taxon>
        <taxon>Alphaproteobacteria</taxon>
        <taxon>Hyphomicrobiales</taxon>
        <taxon>Parvibaculaceae</taxon>
        <taxon>Kaustia</taxon>
    </lineage>
</organism>